<comment type="similarity">
    <text evidence="1">Belongs to the ABC transporter superfamily.</text>
</comment>
<keyword evidence="2" id="KW-0813">Transport</keyword>
<dbReference type="Gene3D" id="3.40.50.300">
    <property type="entry name" value="P-loop containing nucleotide triphosphate hydrolases"/>
    <property type="match status" value="1"/>
</dbReference>
<evidence type="ECO:0000313" key="8">
    <source>
        <dbReference type="Proteomes" id="UP000217250"/>
    </source>
</evidence>
<dbReference type="InterPro" id="IPR027417">
    <property type="entry name" value="P-loop_NTPase"/>
</dbReference>
<evidence type="ECO:0000256" key="3">
    <source>
        <dbReference type="ARBA" id="ARBA00022458"/>
    </source>
</evidence>
<proteinExistence type="inferred from homology"/>
<keyword evidence="5 7" id="KW-0067">ATP-binding</keyword>
<dbReference type="GO" id="GO:0005524">
    <property type="term" value="F:ATP binding"/>
    <property type="evidence" value="ECO:0007669"/>
    <property type="project" value="UniProtKB-KW"/>
</dbReference>
<dbReference type="PROSITE" id="PS50893">
    <property type="entry name" value="ABC_TRANSPORTER_2"/>
    <property type="match status" value="1"/>
</dbReference>
<dbReference type="InterPro" id="IPR050763">
    <property type="entry name" value="ABC_transporter_ATP-binding"/>
</dbReference>
<dbReference type="Proteomes" id="UP000217250">
    <property type="component" value="Chromosome"/>
</dbReference>
<evidence type="ECO:0000259" key="6">
    <source>
        <dbReference type="PROSITE" id="PS50893"/>
    </source>
</evidence>
<dbReference type="SUPFAM" id="SSF52540">
    <property type="entry name" value="P-loop containing nucleoside triphosphate hydrolases"/>
    <property type="match status" value="1"/>
</dbReference>
<dbReference type="Pfam" id="PF13732">
    <property type="entry name" value="DrrA1-3_C"/>
    <property type="match status" value="1"/>
</dbReference>
<feature type="domain" description="ABC transporter" evidence="6">
    <location>
        <begin position="6"/>
        <end position="233"/>
    </location>
</feature>
<dbReference type="InterPro" id="IPR003439">
    <property type="entry name" value="ABC_transporter-like_ATP-bd"/>
</dbReference>
<dbReference type="GeneID" id="84808207"/>
<gene>
    <name evidence="7" type="ORF">CGC50_06500</name>
</gene>
<dbReference type="InterPro" id="IPR017871">
    <property type="entry name" value="ABC_transporter-like_CS"/>
</dbReference>
<dbReference type="PANTHER" id="PTHR42711:SF5">
    <property type="entry name" value="ABC TRANSPORTER ATP-BINDING PROTEIN NATA"/>
    <property type="match status" value="1"/>
</dbReference>
<reference evidence="8" key="1">
    <citation type="submission" date="2017-06" db="EMBL/GenBank/DDBJ databases">
        <title>Capnocytophaga spp. assemblies.</title>
        <authorList>
            <person name="Gulvik C.A."/>
        </authorList>
    </citation>
    <scope>NUCLEOTIDE SEQUENCE [LARGE SCALE GENOMIC DNA]</scope>
    <source>
        <strain evidence="8">H1496</strain>
    </source>
</reference>
<accession>A0A250FNU1</accession>
<dbReference type="EMBL" id="CP022386">
    <property type="protein sequence ID" value="ATA86842.1"/>
    <property type="molecule type" value="Genomic_DNA"/>
</dbReference>
<protein>
    <submittedName>
        <fullName evidence="7">ABC transporter ATP-binding protein</fullName>
    </submittedName>
</protein>
<dbReference type="PANTHER" id="PTHR42711">
    <property type="entry name" value="ABC TRANSPORTER ATP-BINDING PROTEIN"/>
    <property type="match status" value="1"/>
</dbReference>
<dbReference type="GO" id="GO:0016887">
    <property type="term" value="F:ATP hydrolysis activity"/>
    <property type="evidence" value="ECO:0007669"/>
    <property type="project" value="InterPro"/>
</dbReference>
<evidence type="ECO:0000256" key="1">
    <source>
        <dbReference type="ARBA" id="ARBA00005417"/>
    </source>
</evidence>
<keyword evidence="4" id="KW-0547">Nucleotide-binding</keyword>
<sequence>MSDFLLQIENLSKHYGKHTALSSVSLQIPRGSIFGLLGPNGAGKTTLIRILNQIIFPDEGQVLLEGHPLQPEDISHIGYMPEERGLYKNMTVGEQLLYLGQLKGLSRQRAQERLDFWLKRLDISHWKGKKLQELSKGMAQKVQFVATVLHEPKLLIFDEVFSGLDPINAEIIKDQVLYLREQGSTILFSTHRMESVESLCDHIALLNRSKLLLSGELTAIKRQFQENTYEVGIIPYEGTSFEEFQRRYTPTAAQFPTIHNEEKWLVALSPTQEVHELLQYLMQLGKITHFNQQIPSVSDIFIQTIQAGESEE</sequence>
<dbReference type="PROSITE" id="PS00211">
    <property type="entry name" value="ABC_TRANSPORTER_1"/>
    <property type="match status" value="1"/>
</dbReference>
<keyword evidence="3" id="KW-0536">Nodulation</keyword>
<dbReference type="KEGG" id="cgh:CGC50_06500"/>
<name>A0A250FNU1_9FLAO</name>
<evidence type="ECO:0000256" key="2">
    <source>
        <dbReference type="ARBA" id="ARBA00022448"/>
    </source>
</evidence>
<organism evidence="7 8">
    <name type="scientific">Capnocytophaga gingivalis</name>
    <dbReference type="NCBI Taxonomy" id="1017"/>
    <lineage>
        <taxon>Bacteria</taxon>
        <taxon>Pseudomonadati</taxon>
        <taxon>Bacteroidota</taxon>
        <taxon>Flavobacteriia</taxon>
        <taxon>Flavobacteriales</taxon>
        <taxon>Flavobacteriaceae</taxon>
        <taxon>Capnocytophaga</taxon>
    </lineage>
</organism>
<dbReference type="AlphaFoldDB" id="A0A250FNU1"/>
<evidence type="ECO:0000256" key="5">
    <source>
        <dbReference type="ARBA" id="ARBA00022840"/>
    </source>
</evidence>
<dbReference type="OrthoDB" id="9801987at2"/>
<dbReference type="SMART" id="SM00382">
    <property type="entry name" value="AAA"/>
    <property type="match status" value="1"/>
</dbReference>
<dbReference type="InterPro" id="IPR025302">
    <property type="entry name" value="DrrA1/2-like_C"/>
</dbReference>
<dbReference type="InterPro" id="IPR003593">
    <property type="entry name" value="AAA+_ATPase"/>
</dbReference>
<dbReference type="RefSeq" id="WP_095910168.1">
    <property type="nucleotide sequence ID" value="NZ_CAUPXI010000002.1"/>
</dbReference>
<evidence type="ECO:0000256" key="4">
    <source>
        <dbReference type="ARBA" id="ARBA00022741"/>
    </source>
</evidence>
<evidence type="ECO:0000313" key="7">
    <source>
        <dbReference type="EMBL" id="ATA86842.1"/>
    </source>
</evidence>
<dbReference type="Pfam" id="PF00005">
    <property type="entry name" value="ABC_tran"/>
    <property type="match status" value="1"/>
</dbReference>